<gene>
    <name evidence="1" type="ORF">L3V18_13835</name>
</gene>
<reference evidence="1 2" key="2">
    <citation type="submission" date="2022-01" db="EMBL/GenBank/DDBJ databases">
        <title>Lysobacter chinensis sp. nov., a bacterium isolated from cow dung compost.</title>
        <authorList>
            <person name="Liu Y."/>
        </authorList>
    </citation>
    <scope>NUCLEOTIDE SEQUENCE [LARGE SCALE GENOMIC DNA]</scope>
    <source>
        <strain evidence="1 2">TLK-CK17</strain>
    </source>
</reference>
<sequence>MPVSIELLEAINYEEDGQFGHRIQLQVVVPNRDGARLDWLERTNRPYVEGMPVGEWVNMLRLAPESLVFEPWQDSEGETGQATLVFHDPPSIRREPNAMRVLDFWIVALDGEDEEGDGGECWGVWQARQTLRCDGEGRIVEQLFVITDDRTGSDGDPPYPEGYRPY</sequence>
<dbReference type="RefSeq" id="WP_237055810.1">
    <property type="nucleotide sequence ID" value="NZ_JAKJPO010000009.1"/>
</dbReference>
<evidence type="ECO:0000313" key="1">
    <source>
        <dbReference type="EMBL" id="MCF7222853.1"/>
    </source>
</evidence>
<protein>
    <submittedName>
        <fullName evidence="1">Uncharacterized protein</fullName>
    </submittedName>
</protein>
<organism evidence="1 2">
    <name type="scientific">Marilutibacter chinensis</name>
    <dbReference type="NCBI Taxonomy" id="2912247"/>
    <lineage>
        <taxon>Bacteria</taxon>
        <taxon>Pseudomonadati</taxon>
        <taxon>Pseudomonadota</taxon>
        <taxon>Gammaproteobacteria</taxon>
        <taxon>Lysobacterales</taxon>
        <taxon>Lysobacteraceae</taxon>
        <taxon>Marilutibacter</taxon>
    </lineage>
</organism>
<proteinExistence type="predicted"/>
<accession>A0ABS9HVU0</accession>
<dbReference type="EMBL" id="JAKJPO010000009">
    <property type="protein sequence ID" value="MCF7222853.1"/>
    <property type="molecule type" value="Genomic_DNA"/>
</dbReference>
<keyword evidence="2" id="KW-1185">Reference proteome</keyword>
<reference evidence="2" key="1">
    <citation type="submission" date="2022-01" db="EMBL/GenBank/DDBJ databases">
        <title>Lysobacter chinensis sp. nov., a bacterium isolated from cow dung compost.</title>
        <authorList>
            <person name="Zhou L.Y."/>
        </authorList>
    </citation>
    <scope>NUCLEOTIDE SEQUENCE [LARGE SCALE GENOMIC DNA]</scope>
    <source>
        <strain evidence="2">TLK-CK17</strain>
    </source>
</reference>
<comment type="caution">
    <text evidence="1">The sequence shown here is derived from an EMBL/GenBank/DDBJ whole genome shotgun (WGS) entry which is preliminary data.</text>
</comment>
<dbReference type="Proteomes" id="UP001430796">
    <property type="component" value="Unassembled WGS sequence"/>
</dbReference>
<evidence type="ECO:0000313" key="2">
    <source>
        <dbReference type="Proteomes" id="UP001430796"/>
    </source>
</evidence>
<reference evidence="1 2" key="3">
    <citation type="submission" date="2022-01" db="EMBL/GenBank/DDBJ databases">
        <authorList>
            <person name="Zhou L.Y."/>
        </authorList>
    </citation>
    <scope>NUCLEOTIDE SEQUENCE [LARGE SCALE GENOMIC DNA]</scope>
    <source>
        <strain evidence="1 2">TLK-CK17</strain>
    </source>
</reference>
<name>A0ABS9HVU0_9GAMM</name>